<keyword evidence="2" id="KW-1185">Reference proteome</keyword>
<accession>A0ABP9SSN5</accession>
<dbReference type="EMBL" id="BAABJQ010000043">
    <property type="protein sequence ID" value="GAA5200379.1"/>
    <property type="molecule type" value="Genomic_DNA"/>
</dbReference>
<sequence>MSSYLSVGNGGPDAAIDAALRVKSEGDDLAEVVRALRDAIERIEQQRPWGDGDECARAFESNYLKPTAGSGTPANEAVKQCLVDSGPSLSRIGSTVVQAMLKFSITDVDGGNLIKQTMSA</sequence>
<gene>
    <name evidence="1" type="ORF">GCM10023322_78110</name>
</gene>
<dbReference type="Proteomes" id="UP001501570">
    <property type="component" value="Unassembled WGS sequence"/>
</dbReference>
<comment type="caution">
    <text evidence="1">The sequence shown here is derived from an EMBL/GenBank/DDBJ whole genome shotgun (WGS) entry which is preliminary data.</text>
</comment>
<name>A0ABP9SSN5_9ACTN</name>
<proteinExistence type="predicted"/>
<protein>
    <submittedName>
        <fullName evidence="1">Uncharacterized protein</fullName>
    </submittedName>
</protein>
<evidence type="ECO:0000313" key="2">
    <source>
        <dbReference type="Proteomes" id="UP001501570"/>
    </source>
</evidence>
<organism evidence="1 2">
    <name type="scientific">Rugosimonospora acidiphila</name>
    <dbReference type="NCBI Taxonomy" id="556531"/>
    <lineage>
        <taxon>Bacteria</taxon>
        <taxon>Bacillati</taxon>
        <taxon>Actinomycetota</taxon>
        <taxon>Actinomycetes</taxon>
        <taxon>Micromonosporales</taxon>
        <taxon>Micromonosporaceae</taxon>
        <taxon>Rugosimonospora</taxon>
    </lineage>
</organism>
<evidence type="ECO:0000313" key="1">
    <source>
        <dbReference type="EMBL" id="GAA5200379.1"/>
    </source>
</evidence>
<reference evidence="2" key="1">
    <citation type="journal article" date="2019" name="Int. J. Syst. Evol. Microbiol.">
        <title>The Global Catalogue of Microorganisms (GCM) 10K type strain sequencing project: providing services to taxonomists for standard genome sequencing and annotation.</title>
        <authorList>
            <consortium name="The Broad Institute Genomics Platform"/>
            <consortium name="The Broad Institute Genome Sequencing Center for Infectious Disease"/>
            <person name="Wu L."/>
            <person name="Ma J."/>
        </authorList>
    </citation>
    <scope>NUCLEOTIDE SEQUENCE [LARGE SCALE GENOMIC DNA]</scope>
    <source>
        <strain evidence="2">JCM 18304</strain>
    </source>
</reference>
<dbReference type="RefSeq" id="WP_345638444.1">
    <property type="nucleotide sequence ID" value="NZ_BAABJQ010000043.1"/>
</dbReference>